<comment type="caution">
    <text evidence="4">The sequence shown here is derived from an EMBL/GenBank/DDBJ whole genome shotgun (WGS) entry which is preliminary data.</text>
</comment>
<keyword evidence="4" id="KW-0808">Transferase</keyword>
<feature type="transmembrane region" description="Helical" evidence="2">
    <location>
        <begin position="497"/>
        <end position="517"/>
    </location>
</feature>
<name>A0ABR9V1T8_9CHRO</name>
<proteinExistence type="inferred from homology"/>
<protein>
    <submittedName>
        <fullName evidence="4">AarF/ABC1/UbiB kinase family protein</fullName>
    </submittedName>
</protein>
<reference evidence="4 5" key="1">
    <citation type="submission" date="2020-10" db="EMBL/GenBank/DDBJ databases">
        <authorList>
            <person name="Castelo-Branco R."/>
            <person name="Eusebio N."/>
            <person name="Adriana R."/>
            <person name="Vieira A."/>
            <person name="Brugerolle De Fraissinette N."/>
            <person name="Rezende De Castro R."/>
            <person name="Schneider M.P."/>
            <person name="Vasconcelos V."/>
            <person name="Leao P.N."/>
        </authorList>
    </citation>
    <scope>NUCLEOTIDE SEQUENCE [LARGE SCALE GENOMIC DNA]</scope>
    <source>
        <strain evidence="4 5">LEGE 03274</strain>
    </source>
</reference>
<organism evidence="4 5">
    <name type="scientific">Cyanobacterium stanieri LEGE 03274</name>
    <dbReference type="NCBI Taxonomy" id="1828756"/>
    <lineage>
        <taxon>Bacteria</taxon>
        <taxon>Bacillati</taxon>
        <taxon>Cyanobacteriota</taxon>
        <taxon>Cyanophyceae</taxon>
        <taxon>Oscillatoriophycideae</taxon>
        <taxon>Chroococcales</taxon>
        <taxon>Geminocystaceae</taxon>
        <taxon>Cyanobacterium</taxon>
    </lineage>
</organism>
<dbReference type="CDD" id="cd05121">
    <property type="entry name" value="ABC1_ADCK3-like"/>
    <property type="match status" value="1"/>
</dbReference>
<keyword evidence="2" id="KW-0812">Transmembrane</keyword>
<dbReference type="PANTHER" id="PTHR10566">
    <property type="entry name" value="CHAPERONE-ACTIVITY OF BC1 COMPLEX CABC1 -RELATED"/>
    <property type="match status" value="1"/>
</dbReference>
<evidence type="ECO:0000259" key="3">
    <source>
        <dbReference type="Pfam" id="PF03109"/>
    </source>
</evidence>
<sequence>MSSITKTKTSSRQREIIEIVLGNGWDYMRGILTGGKSDKPQLPTPEVLSRILVELGPFYVKFGQLLSTRPDLLPPKYIEALTALQANVPPVSWGEVEKSLEQEYNQPLENIFSSFNRQPVAAGSIAQVHRATLVSGVDVAIKVQRPNIERIVNQDINIIKGIADLVALSDFGNDYDVVSLAEEFTSAVLAELDFRKEATFTDKLRQNLSKSKWFDPQKIVIPEIFWDYTTKKILVMEWLDGKPILEADIPTFEEKPDNNIRTELSTILFRAFFQQIYIDGFFHADPHPGNIFYLDDGRLALIDCGMIGRLDPRTQQLLTEMLLAVVDIDAQKCAQLTLELSENISLKTNIARLENDYNIMLRKYYNLSLSQINFSEVFYEILEVSRNNKVKLPGNMGLYAKSLANLEGVARKFNPQINLLDEIKPLTIDLLRRQLLGETPLQTVFRTVLDLKSVGLRSPRQLDVILDRLSSETLQFNLQIRELDSLRRSLDDSANRLSFSIVVGALIVGAAIISTGATTPQLMLLSNILFAVASFLGLWLVISILRSGRLR</sequence>
<dbReference type="Proteomes" id="UP000654604">
    <property type="component" value="Unassembled WGS sequence"/>
</dbReference>
<dbReference type="GO" id="GO:0016301">
    <property type="term" value="F:kinase activity"/>
    <property type="evidence" value="ECO:0007669"/>
    <property type="project" value="UniProtKB-KW"/>
</dbReference>
<evidence type="ECO:0000256" key="1">
    <source>
        <dbReference type="ARBA" id="ARBA00009670"/>
    </source>
</evidence>
<feature type="domain" description="ABC1 atypical kinase-like" evidence="3">
    <location>
        <begin position="84"/>
        <end position="336"/>
    </location>
</feature>
<feature type="transmembrane region" description="Helical" evidence="2">
    <location>
        <begin position="523"/>
        <end position="545"/>
    </location>
</feature>
<keyword evidence="4" id="KW-0418">Kinase</keyword>
<evidence type="ECO:0000313" key="4">
    <source>
        <dbReference type="EMBL" id="MBE9221862.1"/>
    </source>
</evidence>
<dbReference type="InterPro" id="IPR050154">
    <property type="entry name" value="UbiB_kinase"/>
</dbReference>
<dbReference type="RefSeq" id="WP_193800049.1">
    <property type="nucleotide sequence ID" value="NZ_JADEWC010000006.1"/>
</dbReference>
<keyword evidence="5" id="KW-1185">Reference proteome</keyword>
<dbReference type="Pfam" id="PF03109">
    <property type="entry name" value="ABC1"/>
    <property type="match status" value="1"/>
</dbReference>
<keyword evidence="2" id="KW-1133">Transmembrane helix</keyword>
<evidence type="ECO:0000313" key="5">
    <source>
        <dbReference type="Proteomes" id="UP000654604"/>
    </source>
</evidence>
<dbReference type="PANTHER" id="PTHR10566:SF113">
    <property type="entry name" value="PROTEIN ACTIVITY OF BC1 COMPLEX KINASE 7, CHLOROPLASTIC"/>
    <property type="match status" value="1"/>
</dbReference>
<dbReference type="InterPro" id="IPR004147">
    <property type="entry name" value="ABC1_dom"/>
</dbReference>
<gene>
    <name evidence="4" type="ORF">IQ215_04050</name>
</gene>
<dbReference type="SUPFAM" id="SSF56112">
    <property type="entry name" value="Protein kinase-like (PK-like)"/>
    <property type="match status" value="1"/>
</dbReference>
<keyword evidence="2" id="KW-0472">Membrane</keyword>
<dbReference type="EMBL" id="JADEWC010000006">
    <property type="protein sequence ID" value="MBE9221862.1"/>
    <property type="molecule type" value="Genomic_DNA"/>
</dbReference>
<comment type="similarity">
    <text evidence="1">Belongs to the protein kinase superfamily. ADCK protein kinase family.</text>
</comment>
<evidence type="ECO:0000256" key="2">
    <source>
        <dbReference type="SAM" id="Phobius"/>
    </source>
</evidence>
<accession>A0ABR9V1T8</accession>
<dbReference type="InterPro" id="IPR011009">
    <property type="entry name" value="Kinase-like_dom_sf"/>
</dbReference>